<dbReference type="PANTHER" id="PTHR38600">
    <property type="entry name" value="TRANSCRIPTIONAL REGULATORY PROTEIN"/>
    <property type="match status" value="1"/>
</dbReference>
<dbReference type="InterPro" id="IPR001845">
    <property type="entry name" value="HTH_ArsR_DNA-bd_dom"/>
</dbReference>
<dbReference type="InterPro" id="IPR036388">
    <property type="entry name" value="WH-like_DNA-bd_sf"/>
</dbReference>
<gene>
    <name evidence="2" type="ORF">KG103_04510</name>
</gene>
<dbReference type="InterPro" id="IPR036390">
    <property type="entry name" value="WH_DNA-bd_sf"/>
</dbReference>
<sequence>MPQPSPDAELDRLFHALSDATRRAIVERLAREAASVSALAEPFAMSMPAVVQHLAVLERAGVVVSRKVGRVRTYRLTPDGTLTARTWLDRHRLHAERALDRLSQRGHRD</sequence>
<dbReference type="SUPFAM" id="SSF46785">
    <property type="entry name" value="Winged helix' DNA-binding domain"/>
    <property type="match status" value="1"/>
</dbReference>
<dbReference type="Proteomes" id="UP000677804">
    <property type="component" value="Chromosome"/>
</dbReference>
<accession>A0ABX8D9L9</accession>
<dbReference type="Gene3D" id="1.10.10.10">
    <property type="entry name" value="Winged helix-like DNA-binding domain superfamily/Winged helix DNA-binding domain"/>
    <property type="match status" value="1"/>
</dbReference>
<organism evidence="2 3">
    <name type="scientific">Cellulomonas wangleii</name>
    <dbReference type="NCBI Taxonomy" id="2816956"/>
    <lineage>
        <taxon>Bacteria</taxon>
        <taxon>Bacillati</taxon>
        <taxon>Actinomycetota</taxon>
        <taxon>Actinomycetes</taxon>
        <taxon>Micrococcales</taxon>
        <taxon>Cellulomonadaceae</taxon>
        <taxon>Cellulomonas</taxon>
    </lineage>
</organism>
<dbReference type="NCBIfam" id="NF033788">
    <property type="entry name" value="HTH_metalloreg"/>
    <property type="match status" value="1"/>
</dbReference>
<evidence type="ECO:0000313" key="3">
    <source>
        <dbReference type="Proteomes" id="UP000677804"/>
    </source>
</evidence>
<dbReference type="PANTHER" id="PTHR38600:SF2">
    <property type="entry name" value="SLL0088 PROTEIN"/>
    <property type="match status" value="1"/>
</dbReference>
<reference evidence="2 3" key="1">
    <citation type="submission" date="2021-05" db="EMBL/GenBank/DDBJ databases">
        <title>Novel species in genus Cellulomonas.</title>
        <authorList>
            <person name="Zhang G."/>
        </authorList>
    </citation>
    <scope>NUCLEOTIDE SEQUENCE [LARGE SCALE GENOMIC DNA]</scope>
    <source>
        <strain evidence="3">zg-ZUI222</strain>
    </source>
</reference>
<dbReference type="InterPro" id="IPR011991">
    <property type="entry name" value="ArsR-like_HTH"/>
</dbReference>
<evidence type="ECO:0000313" key="2">
    <source>
        <dbReference type="EMBL" id="QVI64086.1"/>
    </source>
</evidence>
<dbReference type="Pfam" id="PF12840">
    <property type="entry name" value="HTH_20"/>
    <property type="match status" value="1"/>
</dbReference>
<dbReference type="PROSITE" id="PS50987">
    <property type="entry name" value="HTH_ARSR_2"/>
    <property type="match status" value="1"/>
</dbReference>
<dbReference type="PRINTS" id="PR00778">
    <property type="entry name" value="HTHARSR"/>
</dbReference>
<dbReference type="CDD" id="cd00090">
    <property type="entry name" value="HTH_ARSR"/>
    <property type="match status" value="1"/>
</dbReference>
<feature type="domain" description="HTH arsR-type" evidence="1">
    <location>
        <begin position="2"/>
        <end position="96"/>
    </location>
</feature>
<keyword evidence="3" id="KW-1185">Reference proteome</keyword>
<evidence type="ECO:0000259" key="1">
    <source>
        <dbReference type="PROSITE" id="PS50987"/>
    </source>
</evidence>
<dbReference type="EMBL" id="CP074405">
    <property type="protein sequence ID" value="QVI64086.1"/>
    <property type="molecule type" value="Genomic_DNA"/>
</dbReference>
<name>A0ABX8D9L9_9CELL</name>
<protein>
    <submittedName>
        <fullName evidence="2">Winged helix-turn-helix transcriptional regulator</fullName>
    </submittedName>
</protein>
<proteinExistence type="predicted"/>
<dbReference type="SMART" id="SM00418">
    <property type="entry name" value="HTH_ARSR"/>
    <property type="match status" value="1"/>
</dbReference>